<dbReference type="InterPro" id="IPR011856">
    <property type="entry name" value="tRNA_endonuc-like_dom_sf"/>
</dbReference>
<evidence type="ECO:0000313" key="2">
    <source>
        <dbReference type="Proteomes" id="UP000000647"/>
    </source>
</evidence>
<gene>
    <name evidence="1" type="ordered locus">Hhal_1150</name>
</gene>
<dbReference type="Gene3D" id="3.40.1350.10">
    <property type="match status" value="1"/>
</dbReference>
<evidence type="ECO:0008006" key="3">
    <source>
        <dbReference type="Google" id="ProtNLM"/>
    </source>
</evidence>
<dbReference type="STRING" id="349124.Hhal_1150"/>
<dbReference type="RefSeq" id="WP_011813949.1">
    <property type="nucleotide sequence ID" value="NC_008789.1"/>
</dbReference>
<dbReference type="GO" id="GO:0003676">
    <property type="term" value="F:nucleic acid binding"/>
    <property type="evidence" value="ECO:0007669"/>
    <property type="project" value="InterPro"/>
</dbReference>
<dbReference type="KEGG" id="hha:Hhal_1150"/>
<name>A1WW64_HALHL</name>
<dbReference type="HOGENOM" id="CLU_677358_0_0_6"/>
<organism evidence="1 2">
    <name type="scientific">Halorhodospira halophila (strain DSM 244 / SL1)</name>
    <name type="common">Ectothiorhodospira halophila (strain DSM 244 / SL1)</name>
    <dbReference type="NCBI Taxonomy" id="349124"/>
    <lineage>
        <taxon>Bacteria</taxon>
        <taxon>Pseudomonadati</taxon>
        <taxon>Pseudomonadota</taxon>
        <taxon>Gammaproteobacteria</taxon>
        <taxon>Chromatiales</taxon>
        <taxon>Ectothiorhodospiraceae</taxon>
        <taxon>Halorhodospira</taxon>
    </lineage>
</organism>
<dbReference type="OrthoDB" id="506280at2"/>
<reference evidence="1 2" key="2">
    <citation type="journal article" date="2013" name="Stand. Genomic Sci.">
        <title>Complete genome sequence of Halorhodospira halophila SL1.</title>
        <authorList>
            <person name="Challacombe J.F."/>
            <person name="Majid S."/>
            <person name="Deole R."/>
            <person name="Brettin T.S."/>
            <person name="Bruce D."/>
            <person name="Delano S.F."/>
            <person name="Detter J.C."/>
            <person name="Gleasner C.D."/>
            <person name="Han C.S."/>
            <person name="Misra M."/>
            <person name="Reitenga K.G."/>
            <person name="Mikhailova N."/>
            <person name="Woyke T."/>
            <person name="Pitluck S."/>
            <person name="Nolan M."/>
            <person name="Land M.L."/>
            <person name="Saunders E."/>
            <person name="Tapia R."/>
            <person name="Lapidus A."/>
            <person name="Ivanova N."/>
            <person name="Hoff W.D."/>
        </authorList>
    </citation>
    <scope>NUCLEOTIDE SEQUENCE [LARGE SCALE GENOMIC DNA]</scope>
    <source>
        <strain evidence="2">DSM 244 / SL1</strain>
    </source>
</reference>
<dbReference type="Proteomes" id="UP000000647">
    <property type="component" value="Chromosome"/>
</dbReference>
<dbReference type="AlphaFoldDB" id="A1WW64"/>
<proteinExistence type="predicted"/>
<reference evidence="2" key="1">
    <citation type="submission" date="2006-12" db="EMBL/GenBank/DDBJ databases">
        <title>Complete sequence of Halorhodospira halophila SL1.</title>
        <authorList>
            <consortium name="US DOE Joint Genome Institute"/>
            <person name="Copeland A."/>
            <person name="Lucas S."/>
            <person name="Lapidus A."/>
            <person name="Barry K."/>
            <person name="Detter J.C."/>
            <person name="Glavina del Rio T."/>
            <person name="Hammon N."/>
            <person name="Israni S."/>
            <person name="Dalin E."/>
            <person name="Tice H."/>
            <person name="Pitluck S."/>
            <person name="Saunders E."/>
            <person name="Brettin T."/>
            <person name="Bruce D."/>
            <person name="Han C."/>
            <person name="Tapia R."/>
            <person name="Schmutz J."/>
            <person name="Larimer F."/>
            <person name="Land M."/>
            <person name="Hauser L."/>
            <person name="Kyrpides N."/>
            <person name="Mikhailova N."/>
            <person name="Hoff W."/>
            <person name="Richardson P."/>
        </authorList>
    </citation>
    <scope>NUCLEOTIDE SEQUENCE [LARGE SCALE GENOMIC DNA]</scope>
    <source>
        <strain evidence="2">DSM 244 / SL1</strain>
    </source>
</reference>
<keyword evidence="2" id="KW-1185">Reference proteome</keyword>
<dbReference type="eggNOG" id="ENOG5030AI1">
    <property type="taxonomic scope" value="Bacteria"/>
</dbReference>
<dbReference type="EMBL" id="CP000544">
    <property type="protein sequence ID" value="ABM61926.1"/>
    <property type="molecule type" value="Genomic_DNA"/>
</dbReference>
<protein>
    <recommendedName>
        <fullName evidence="3">DUF4268 domain-containing protein</fullName>
    </recommendedName>
</protein>
<accession>A1WW64</accession>
<evidence type="ECO:0000313" key="1">
    <source>
        <dbReference type="EMBL" id="ABM61926.1"/>
    </source>
</evidence>
<sequence length="392" mass="43814">MPNYADMLLRHEESSGFIKARRAPLGFTDGRDEAWLRDLLADNPDVLPIEEIDPSFAPLAPLCTELETEAGPVDAAFINPSGRLTLVECKLWRNPEARRKVIAQILDYARAIAQWDYADLQRRVASASGDKANRPFEAARQLQTDLDEAVFVDATARALREGRFLLLIAGDGIREGVSGMTDLISRNAALGFSFGLVEVALYQFGEQGLAVQPRVIAKTHTIERTFVVMQGPNGAVLQEGEGDADQPSQSRPTEDEVAWWEPLTRIAFNDPEQEPPVYRPRNHVRVAMPSTGMWVTAFRAMSHGICGVFLGGRKPERLEVLDALNEEREQILSELPEGTHQGMDGTEERPGFAIYAQLDDFASDEACRAWLSEQLNRFVNAFRPRLKRVEKR</sequence>